<dbReference type="PANTHER" id="PTHR24060">
    <property type="entry name" value="METABOTROPIC GLUTAMATE RECEPTOR"/>
    <property type="match status" value="1"/>
</dbReference>
<dbReference type="Proteomes" id="UP000479000">
    <property type="component" value="Unassembled WGS sequence"/>
</dbReference>
<dbReference type="OrthoDB" id="425344at2759"/>
<evidence type="ECO:0000256" key="5">
    <source>
        <dbReference type="ARBA" id="ARBA00023180"/>
    </source>
</evidence>
<dbReference type="InterPro" id="IPR050726">
    <property type="entry name" value="mGluR"/>
</dbReference>
<evidence type="ECO:0000259" key="6">
    <source>
        <dbReference type="Pfam" id="PF01094"/>
    </source>
</evidence>
<dbReference type="EMBL" id="CADCXU010005320">
    <property type="protein sequence ID" value="CAA9997025.1"/>
    <property type="molecule type" value="Genomic_DNA"/>
</dbReference>
<sequence length="251" mass="29325">MEHLQSEAFPCLRWHLYCGPLEASIETHIEGMEVVCSTEVYEFVNRFRRSSHRQYKTNTEHHNHDSHLIAARFPERALQTAACWSNVNSKSTKERPRTPYNKKYTRPCTTSEKLTKNNTAFENQLQFVSDAVMALAVALQDMHRELCPNSKGLCDAMIPTKGPELLKYLRQVHFEGLSGDKFKFDTNGDGPARYNIIHFKQVSHNNFQWVRVGEYEEGNLRLRMDALRLINPRCRVVKRLPSFQKFRTFLF</sequence>
<comment type="subcellular location">
    <subcellularLocation>
        <location evidence="1">Membrane</location>
    </subcellularLocation>
</comment>
<evidence type="ECO:0000256" key="3">
    <source>
        <dbReference type="ARBA" id="ARBA00022989"/>
    </source>
</evidence>
<keyword evidence="3" id="KW-1133">Transmembrane helix</keyword>
<accession>A0A6H5G499</accession>
<dbReference type="GO" id="GO:0016020">
    <property type="term" value="C:membrane"/>
    <property type="evidence" value="ECO:0007669"/>
    <property type="project" value="UniProtKB-SubCell"/>
</dbReference>
<dbReference type="InterPro" id="IPR028082">
    <property type="entry name" value="Peripla_BP_I"/>
</dbReference>
<gene>
    <name evidence="7" type="ORF">NTEN_LOCUS3382</name>
</gene>
<protein>
    <recommendedName>
        <fullName evidence="6">Receptor ligand binding region domain-containing protein</fullName>
    </recommendedName>
</protein>
<dbReference type="SUPFAM" id="SSF53822">
    <property type="entry name" value="Periplasmic binding protein-like I"/>
    <property type="match status" value="1"/>
</dbReference>
<reference evidence="7 8" key="1">
    <citation type="submission" date="2020-02" db="EMBL/GenBank/DDBJ databases">
        <authorList>
            <person name="Ferguson B K."/>
        </authorList>
    </citation>
    <scope>NUCLEOTIDE SEQUENCE [LARGE SCALE GENOMIC DNA]</scope>
</reference>
<feature type="domain" description="Receptor ligand binding region" evidence="6">
    <location>
        <begin position="100"/>
        <end position="200"/>
    </location>
</feature>
<dbReference type="AlphaFoldDB" id="A0A6H5G499"/>
<proteinExistence type="predicted"/>
<keyword evidence="5" id="KW-0325">Glycoprotein</keyword>
<dbReference type="Gene3D" id="3.40.50.2300">
    <property type="match status" value="1"/>
</dbReference>
<dbReference type="InterPro" id="IPR001828">
    <property type="entry name" value="ANF_lig-bd_rcpt"/>
</dbReference>
<keyword evidence="8" id="KW-1185">Reference proteome</keyword>
<keyword evidence="4" id="KW-0472">Membrane</keyword>
<evidence type="ECO:0000313" key="7">
    <source>
        <dbReference type="EMBL" id="CAA9997025.1"/>
    </source>
</evidence>
<organism evidence="7 8">
    <name type="scientific">Nesidiocoris tenuis</name>
    <dbReference type="NCBI Taxonomy" id="355587"/>
    <lineage>
        <taxon>Eukaryota</taxon>
        <taxon>Metazoa</taxon>
        <taxon>Ecdysozoa</taxon>
        <taxon>Arthropoda</taxon>
        <taxon>Hexapoda</taxon>
        <taxon>Insecta</taxon>
        <taxon>Pterygota</taxon>
        <taxon>Neoptera</taxon>
        <taxon>Paraneoptera</taxon>
        <taxon>Hemiptera</taxon>
        <taxon>Heteroptera</taxon>
        <taxon>Panheteroptera</taxon>
        <taxon>Cimicomorpha</taxon>
        <taxon>Miridae</taxon>
        <taxon>Dicyphina</taxon>
        <taxon>Nesidiocoris</taxon>
    </lineage>
</organism>
<evidence type="ECO:0000313" key="8">
    <source>
        <dbReference type="Proteomes" id="UP000479000"/>
    </source>
</evidence>
<evidence type="ECO:0000256" key="1">
    <source>
        <dbReference type="ARBA" id="ARBA00004370"/>
    </source>
</evidence>
<keyword evidence="2" id="KW-0812">Transmembrane</keyword>
<evidence type="ECO:0000256" key="4">
    <source>
        <dbReference type="ARBA" id="ARBA00023136"/>
    </source>
</evidence>
<dbReference type="Pfam" id="PF01094">
    <property type="entry name" value="ANF_receptor"/>
    <property type="match status" value="1"/>
</dbReference>
<feature type="non-terminal residue" evidence="7">
    <location>
        <position position="251"/>
    </location>
</feature>
<name>A0A6H5G499_9HEMI</name>
<evidence type="ECO:0000256" key="2">
    <source>
        <dbReference type="ARBA" id="ARBA00022692"/>
    </source>
</evidence>